<keyword evidence="3" id="KW-1185">Reference proteome</keyword>
<accession>A0AAX6MNC2</accession>
<evidence type="ECO:0000313" key="2">
    <source>
        <dbReference type="EMBL" id="KAK6954119.1"/>
    </source>
</evidence>
<evidence type="ECO:0000256" key="1">
    <source>
        <dbReference type="SAM" id="SignalP"/>
    </source>
</evidence>
<dbReference type="AlphaFoldDB" id="A0AAX6MNC2"/>
<comment type="caution">
    <text evidence="2">The sequence shown here is derived from an EMBL/GenBank/DDBJ whole genome shotgun (WGS) entry which is preliminary data.</text>
</comment>
<keyword evidence="1" id="KW-0732">Signal</keyword>
<gene>
    <name evidence="2" type="ORF">Daesc_004081</name>
</gene>
<dbReference type="EMBL" id="JBANMG010000004">
    <property type="protein sequence ID" value="KAK6954119.1"/>
    <property type="molecule type" value="Genomic_DNA"/>
</dbReference>
<evidence type="ECO:0000313" key="3">
    <source>
        <dbReference type="Proteomes" id="UP001369815"/>
    </source>
</evidence>
<dbReference type="Proteomes" id="UP001369815">
    <property type="component" value="Unassembled WGS sequence"/>
</dbReference>
<proteinExistence type="predicted"/>
<name>A0AAX6MNC2_9PEZI</name>
<protein>
    <submittedName>
        <fullName evidence="2">Uncharacterized protein</fullName>
    </submittedName>
</protein>
<sequence length="212" mass="23434">MKVSFALTSLWFALTLSQQIPECSRELAATDDCADVINANACYNQFRFRNNQTLSCIGGANNDERAKKVLDEFFTQSLGAWELQGADWVGVLVNTLDVGTITKPTRPPVEQLVSYPFRGWGVEDIVKFAHDHINRSRQGIVPDNLVILDERTMEDKTCLLVTPREGPENEGELLTVRADFRSSLVLLNVKVLAVGGDGHFKVTGPDGVIRLG</sequence>
<feature type="chain" id="PRO_5043343492" evidence="1">
    <location>
        <begin position="18"/>
        <end position="212"/>
    </location>
</feature>
<organism evidence="2 3">
    <name type="scientific">Daldinia eschscholtzii</name>
    <dbReference type="NCBI Taxonomy" id="292717"/>
    <lineage>
        <taxon>Eukaryota</taxon>
        <taxon>Fungi</taxon>
        <taxon>Dikarya</taxon>
        <taxon>Ascomycota</taxon>
        <taxon>Pezizomycotina</taxon>
        <taxon>Sordariomycetes</taxon>
        <taxon>Xylariomycetidae</taxon>
        <taxon>Xylariales</taxon>
        <taxon>Hypoxylaceae</taxon>
        <taxon>Daldinia</taxon>
    </lineage>
</organism>
<feature type="signal peptide" evidence="1">
    <location>
        <begin position="1"/>
        <end position="17"/>
    </location>
</feature>
<reference evidence="2 3" key="1">
    <citation type="journal article" date="2024" name="Front Chem Biol">
        <title>Unveiling the potential of Daldinia eschscholtzii MFLUCC 19-0629 through bioactivity and bioinformatics studies for enhanced sustainable agriculture production.</title>
        <authorList>
            <person name="Brooks S."/>
            <person name="Weaver J.A."/>
            <person name="Klomchit A."/>
            <person name="Alharthi S.A."/>
            <person name="Onlamun T."/>
            <person name="Nurani R."/>
            <person name="Vong T.K."/>
            <person name="Alberti F."/>
            <person name="Greco C."/>
        </authorList>
    </citation>
    <scope>NUCLEOTIDE SEQUENCE [LARGE SCALE GENOMIC DNA]</scope>
    <source>
        <strain evidence="2">MFLUCC 19-0629</strain>
    </source>
</reference>